<evidence type="ECO:0000256" key="2">
    <source>
        <dbReference type="SAM" id="MobiDB-lite"/>
    </source>
</evidence>
<dbReference type="InterPro" id="IPR017582">
    <property type="entry name" value="SelU"/>
</dbReference>
<dbReference type="InterPro" id="IPR036873">
    <property type="entry name" value="Rhodanese-like_dom_sf"/>
</dbReference>
<protein>
    <recommendedName>
        <fullName evidence="3">Rhodanese domain-containing protein</fullName>
    </recommendedName>
</protein>
<keyword evidence="1" id="KW-0711">Selenium</keyword>
<feature type="compositionally biased region" description="Basic residues" evidence="2">
    <location>
        <begin position="23"/>
        <end position="32"/>
    </location>
</feature>
<dbReference type="NCBIfam" id="NF008752">
    <property type="entry name" value="PRK11784.1-4"/>
    <property type="match status" value="1"/>
</dbReference>
<feature type="region of interest" description="Disordered" evidence="2">
    <location>
        <begin position="1"/>
        <end position="32"/>
    </location>
</feature>
<dbReference type="PANTHER" id="PTHR30401">
    <property type="entry name" value="TRNA 2-SELENOURIDINE SYNTHASE"/>
    <property type="match status" value="1"/>
</dbReference>
<gene>
    <name evidence="4" type="ORF">BE221DRAFT_64441</name>
</gene>
<organism evidence="4">
    <name type="scientific">Ostreococcus tauri</name>
    <name type="common">Marine green alga</name>
    <dbReference type="NCBI Taxonomy" id="70448"/>
    <lineage>
        <taxon>Eukaryota</taxon>
        <taxon>Viridiplantae</taxon>
        <taxon>Chlorophyta</taxon>
        <taxon>Mamiellophyceae</taxon>
        <taxon>Mamiellales</taxon>
        <taxon>Bathycoccaceae</taxon>
        <taxon>Ostreococcus</taxon>
    </lineage>
</organism>
<dbReference type="SMART" id="SM00450">
    <property type="entry name" value="RHOD"/>
    <property type="match status" value="1"/>
</dbReference>
<dbReference type="PROSITE" id="PS50206">
    <property type="entry name" value="RHODANESE_3"/>
    <property type="match status" value="1"/>
</dbReference>
<accession>A0A1Y5HY58</accession>
<dbReference type="InterPro" id="IPR001763">
    <property type="entry name" value="Rhodanese-like_dom"/>
</dbReference>
<dbReference type="GO" id="GO:0002098">
    <property type="term" value="P:tRNA wobble uridine modification"/>
    <property type="evidence" value="ECO:0007669"/>
    <property type="project" value="InterPro"/>
</dbReference>
<reference evidence="4" key="1">
    <citation type="submission" date="2017-04" db="EMBL/GenBank/DDBJ databases">
        <title>Population genomics of picophytoplankton unveils novel chromosome hypervariability.</title>
        <authorList>
            <consortium name="DOE Joint Genome Institute"/>
            <person name="Blanc-Mathieu R."/>
            <person name="Krasovec M."/>
            <person name="Hebrard M."/>
            <person name="Yau S."/>
            <person name="Desgranges E."/>
            <person name="Martin J."/>
            <person name="Schackwitz W."/>
            <person name="Kuo A."/>
            <person name="Salin G."/>
            <person name="Donnadieu C."/>
            <person name="Desdevises Y."/>
            <person name="Sanchez-Ferandin S."/>
            <person name="Moreau H."/>
            <person name="Rivals E."/>
            <person name="Grigoriev I.V."/>
            <person name="Grimsley N."/>
            <person name="Eyre-Walker A."/>
            <person name="Piganeau G."/>
        </authorList>
    </citation>
    <scope>NUCLEOTIDE SEQUENCE [LARGE SCALE GENOMIC DNA]</scope>
    <source>
        <strain evidence="4">RCC 1115</strain>
    </source>
</reference>
<dbReference type="eggNOG" id="ENOG502RZ2W">
    <property type="taxonomic scope" value="Eukaryota"/>
</dbReference>
<evidence type="ECO:0000259" key="3">
    <source>
        <dbReference type="PROSITE" id="PS50206"/>
    </source>
</evidence>
<dbReference type="AlphaFoldDB" id="A0A1Y5HY58"/>
<dbReference type="InterPro" id="IPR058840">
    <property type="entry name" value="AAA_SelU"/>
</dbReference>
<dbReference type="NCBIfam" id="NF008750">
    <property type="entry name" value="PRK11784.1-2"/>
    <property type="match status" value="1"/>
</dbReference>
<dbReference type="Proteomes" id="UP000195557">
    <property type="component" value="Unassembled WGS sequence"/>
</dbReference>
<dbReference type="Pfam" id="PF26341">
    <property type="entry name" value="AAA_SelU"/>
    <property type="match status" value="1"/>
</dbReference>
<feature type="domain" description="Rhodanese" evidence="3">
    <location>
        <begin position="75"/>
        <end position="189"/>
    </location>
</feature>
<dbReference type="EMBL" id="KZ155839">
    <property type="protein sequence ID" value="OUS42198.1"/>
    <property type="molecule type" value="Genomic_DNA"/>
</dbReference>
<dbReference type="GO" id="GO:0043828">
    <property type="term" value="F:tRNA 2-selenouridine synthase activity"/>
    <property type="evidence" value="ECO:0007669"/>
    <property type="project" value="InterPro"/>
</dbReference>
<evidence type="ECO:0000256" key="1">
    <source>
        <dbReference type="ARBA" id="ARBA00023266"/>
    </source>
</evidence>
<dbReference type="PANTHER" id="PTHR30401:SF0">
    <property type="entry name" value="TRNA 2-SELENOURIDINE SYNTHASE"/>
    <property type="match status" value="1"/>
</dbReference>
<dbReference type="Pfam" id="PF00581">
    <property type="entry name" value="Rhodanese"/>
    <property type="match status" value="1"/>
</dbReference>
<proteinExistence type="predicted"/>
<sequence length="413" mass="45732">MDATARARASTRPSSAPPPQPKPVKKVSRTRARVTRRSLALGAYPEEFLDLGPRIRKVVLDDDAFDASAYDFVCDARSPSEYADDHVPGSISTPVLSDEQRAEVGTMYVQIDPFEAKKLGAALVSENLGGIIRENFAGCEKGTKILVYCFRGGDRSLSLAHVLSRIGFEVYWAPGGYKRYRAGVLEYLRGMDRFSYHIIAGKTGCAKGKLLDALETAGAQVIDLEVMANHRGSVLGEEPGTREQPSQKLFDSRIAGKARKFDPSRPVFVEGESSMIGRVQVPSTMWGAMRRAKVTQLEIPMSERVKWIRAGYKHFETTETDRLLECVDVLVKRVGHERVNAWKKSIHAGEWNEFVQDILENHYDAAYASAAVRSRPEEAENSTHLFLPDTADSTYADAAAALLRDYDPNGLCV</sequence>
<feature type="compositionally biased region" description="Low complexity" evidence="2">
    <location>
        <begin position="1"/>
        <end position="14"/>
    </location>
</feature>
<dbReference type="SUPFAM" id="SSF52821">
    <property type="entry name" value="Rhodanese/Cell cycle control phosphatase"/>
    <property type="match status" value="1"/>
</dbReference>
<name>A0A1Y5HY58_OSTTA</name>
<dbReference type="NCBIfam" id="TIGR03167">
    <property type="entry name" value="tRNA_sel_U_synt"/>
    <property type="match status" value="1"/>
</dbReference>
<evidence type="ECO:0000313" key="4">
    <source>
        <dbReference type="EMBL" id="OUS42198.1"/>
    </source>
</evidence>
<dbReference type="Gene3D" id="3.40.250.10">
    <property type="entry name" value="Rhodanese-like domain"/>
    <property type="match status" value="1"/>
</dbReference>